<keyword evidence="6 10" id="KW-0663">Pyridoxal phosphate</keyword>
<dbReference type="AlphaFoldDB" id="A0A1Y6M9F1"/>
<dbReference type="GO" id="GO:0016829">
    <property type="term" value="F:lyase activity"/>
    <property type="evidence" value="ECO:0007669"/>
    <property type="project" value="UniProtKB-KW"/>
</dbReference>
<gene>
    <name evidence="12" type="primary">sufS</name>
    <name evidence="12" type="ORF">PAND9192_00801</name>
</gene>
<dbReference type="InterPro" id="IPR015422">
    <property type="entry name" value="PyrdxlP-dep_Trfase_small"/>
</dbReference>
<evidence type="ECO:0000313" key="13">
    <source>
        <dbReference type="Proteomes" id="UP000195719"/>
    </source>
</evidence>
<dbReference type="GO" id="GO:0006534">
    <property type="term" value="P:cysteine metabolic process"/>
    <property type="evidence" value="ECO:0007669"/>
    <property type="project" value="UniProtKB-UniRule"/>
</dbReference>
<comment type="function">
    <text evidence="10">Catalyzes the removal of elemental sulfur and selenium atoms from L-cysteine, L-cystine, L-selenocysteine, and L-selenocystine to produce L-alanine.</text>
</comment>
<dbReference type="Gene3D" id="3.40.640.10">
    <property type="entry name" value="Type I PLP-dependent aspartate aminotransferase-like (Major domain)"/>
    <property type="match status" value="1"/>
</dbReference>
<reference evidence="13" key="1">
    <citation type="submission" date="2017-06" db="EMBL/GenBank/DDBJ databases">
        <authorList>
            <person name="Rodrigo-Torres L."/>
            <person name="Arahal R.D."/>
            <person name="Lucena T."/>
        </authorList>
    </citation>
    <scope>NUCLEOTIDE SEQUENCE [LARGE SCALE GENOMIC DNA]</scope>
    <source>
        <strain evidence="13">CECT 9192</strain>
    </source>
</reference>
<dbReference type="GO" id="GO:0031071">
    <property type="term" value="F:cysteine desulfurase activity"/>
    <property type="evidence" value="ECO:0007669"/>
    <property type="project" value="UniProtKB-UniRule"/>
</dbReference>
<organism evidence="12 13">
    <name type="scientific">Photobacterium andalusiense</name>
    <dbReference type="NCBI Taxonomy" id="2204296"/>
    <lineage>
        <taxon>Bacteria</taxon>
        <taxon>Pseudomonadati</taxon>
        <taxon>Pseudomonadota</taxon>
        <taxon>Gammaproteobacteria</taxon>
        <taxon>Vibrionales</taxon>
        <taxon>Vibrionaceae</taxon>
        <taxon>Photobacterium</taxon>
    </lineage>
</organism>
<evidence type="ECO:0000256" key="9">
    <source>
        <dbReference type="RuleBase" id="RU004504"/>
    </source>
</evidence>
<name>A0A1Y6M9F1_9GAMM</name>
<dbReference type="RefSeq" id="WP_087852625.1">
    <property type="nucleotide sequence ID" value="NZ_FYAJ01000001.1"/>
</dbReference>
<evidence type="ECO:0000256" key="4">
    <source>
        <dbReference type="ARBA" id="ARBA00022490"/>
    </source>
</evidence>
<keyword evidence="4" id="KW-0963">Cytoplasm</keyword>
<proteinExistence type="inferred from homology"/>
<evidence type="ECO:0000256" key="6">
    <source>
        <dbReference type="ARBA" id="ARBA00022898"/>
    </source>
</evidence>
<evidence type="ECO:0000256" key="5">
    <source>
        <dbReference type="ARBA" id="ARBA00022679"/>
    </source>
</evidence>
<dbReference type="InterPro" id="IPR015421">
    <property type="entry name" value="PyrdxlP-dep_Trfase_major"/>
</dbReference>
<dbReference type="Gene3D" id="3.90.1150.10">
    <property type="entry name" value="Aspartate Aminotransferase, domain 1"/>
    <property type="match status" value="1"/>
</dbReference>
<dbReference type="GO" id="GO:0030170">
    <property type="term" value="F:pyridoxal phosphate binding"/>
    <property type="evidence" value="ECO:0007669"/>
    <property type="project" value="UniProtKB-UniRule"/>
</dbReference>
<dbReference type="PANTHER" id="PTHR43586:SF25">
    <property type="entry name" value="CYSTEINE DESULFURASE"/>
    <property type="match status" value="1"/>
</dbReference>
<evidence type="ECO:0000256" key="1">
    <source>
        <dbReference type="ARBA" id="ARBA00001933"/>
    </source>
</evidence>
<dbReference type="EC" id="2.8.1.7" evidence="3 10"/>
<dbReference type="PANTHER" id="PTHR43586">
    <property type="entry name" value="CYSTEINE DESULFURASE"/>
    <property type="match status" value="1"/>
</dbReference>
<keyword evidence="7" id="KW-0456">Lyase</keyword>
<feature type="domain" description="Aminotransferase class V" evidence="11">
    <location>
        <begin position="23"/>
        <end position="393"/>
    </location>
</feature>
<dbReference type="CDD" id="cd06453">
    <property type="entry name" value="SufS_like"/>
    <property type="match status" value="1"/>
</dbReference>
<sequence>MFDSPWRDDFPTLNNHQQTSPFIYLDSAATAQTPLAVIERMQRFYTHEYATVHRGVHRLSAHATQNMEQARQTVANFVNATSSDQIIFTKGTTEAINLVANTYLPTFTQAGDEIIITDMEHHSNIVPWQMLAEKLGLTIKVWQMNAEYRLDLDDLQKLLSKKTKLLALTHISNVLGCINPIKAATTMVHQVGAAVLIDGAQGIAHQQVDVQDMGCDFYAFSGHKLYGPTGVGVLYIANTYLNKLPPWEGGGAMIEYVQLPMGTTYQTAPWRFEAGTPNIAGILGLGEAINYINHIGMDIIADHEDKLMVYAEEQMQTVNSLSIYGASVNRVGVISFNLGNHHAFDIGSFLDNYGIAIRTGHHCAMPLLQRLQQPVVCRASFGLYNDTHDIDVFVERLQRIKHLLG</sequence>
<protein>
    <recommendedName>
        <fullName evidence="3 10">Cysteine desulfurase</fullName>
        <ecNumber evidence="3 10">2.8.1.7</ecNumber>
    </recommendedName>
</protein>
<dbReference type="PIRSF" id="PIRSF005572">
    <property type="entry name" value="NifS"/>
    <property type="match status" value="1"/>
</dbReference>
<dbReference type="InterPro" id="IPR010970">
    <property type="entry name" value="Cys_dSase_SufS"/>
</dbReference>
<dbReference type="PROSITE" id="PS00595">
    <property type="entry name" value="AA_TRANSFER_CLASS_5"/>
    <property type="match status" value="1"/>
</dbReference>
<comment type="catalytic activity">
    <reaction evidence="8 10">
        <text>(sulfur carrier)-H + L-cysteine = (sulfur carrier)-SH + L-alanine</text>
        <dbReference type="Rhea" id="RHEA:43892"/>
        <dbReference type="Rhea" id="RHEA-COMP:14737"/>
        <dbReference type="Rhea" id="RHEA-COMP:14739"/>
        <dbReference type="ChEBI" id="CHEBI:29917"/>
        <dbReference type="ChEBI" id="CHEBI:35235"/>
        <dbReference type="ChEBI" id="CHEBI:57972"/>
        <dbReference type="ChEBI" id="CHEBI:64428"/>
        <dbReference type="EC" id="2.8.1.7"/>
    </reaction>
</comment>
<evidence type="ECO:0000256" key="10">
    <source>
        <dbReference type="RuleBase" id="RU004506"/>
    </source>
</evidence>
<accession>A0A1Y6M9F1</accession>
<comment type="similarity">
    <text evidence="2 10">Belongs to the class-V pyridoxal-phosphate-dependent aminotransferase family. Csd subfamily.</text>
</comment>
<dbReference type="InterPro" id="IPR000192">
    <property type="entry name" value="Aminotrans_V_dom"/>
</dbReference>
<dbReference type="EMBL" id="FYAJ01000001">
    <property type="protein sequence ID" value="SMY33172.1"/>
    <property type="molecule type" value="Genomic_DNA"/>
</dbReference>
<dbReference type="InterPro" id="IPR016454">
    <property type="entry name" value="Cysteine_dSase"/>
</dbReference>
<evidence type="ECO:0000313" key="12">
    <source>
        <dbReference type="EMBL" id="SMY33172.1"/>
    </source>
</evidence>
<evidence type="ECO:0000256" key="2">
    <source>
        <dbReference type="ARBA" id="ARBA00010447"/>
    </source>
</evidence>
<keyword evidence="13" id="KW-1185">Reference proteome</keyword>
<evidence type="ECO:0000256" key="7">
    <source>
        <dbReference type="ARBA" id="ARBA00023239"/>
    </source>
</evidence>
<comment type="cofactor">
    <cofactor evidence="1 9">
        <name>pyridoxal 5'-phosphate</name>
        <dbReference type="ChEBI" id="CHEBI:597326"/>
    </cofactor>
</comment>
<dbReference type="SUPFAM" id="SSF53383">
    <property type="entry name" value="PLP-dependent transferases"/>
    <property type="match status" value="1"/>
</dbReference>
<evidence type="ECO:0000256" key="3">
    <source>
        <dbReference type="ARBA" id="ARBA00012239"/>
    </source>
</evidence>
<evidence type="ECO:0000256" key="8">
    <source>
        <dbReference type="ARBA" id="ARBA00050776"/>
    </source>
</evidence>
<evidence type="ECO:0000259" key="11">
    <source>
        <dbReference type="Pfam" id="PF00266"/>
    </source>
</evidence>
<dbReference type="InterPro" id="IPR015424">
    <property type="entry name" value="PyrdxlP-dep_Trfase"/>
</dbReference>
<keyword evidence="5 10" id="KW-0808">Transferase</keyword>
<dbReference type="Pfam" id="PF00266">
    <property type="entry name" value="Aminotran_5"/>
    <property type="match status" value="1"/>
</dbReference>
<dbReference type="NCBIfam" id="TIGR01979">
    <property type="entry name" value="sufS"/>
    <property type="match status" value="1"/>
</dbReference>
<dbReference type="InterPro" id="IPR020578">
    <property type="entry name" value="Aminotrans_V_PyrdxlP_BS"/>
</dbReference>
<dbReference type="Proteomes" id="UP000195719">
    <property type="component" value="Unassembled WGS sequence"/>
</dbReference>